<gene>
    <name evidence="1" type="ORF">M8818_005413</name>
</gene>
<accession>A0ACC3S8B0</accession>
<evidence type="ECO:0000313" key="2">
    <source>
        <dbReference type="Proteomes" id="UP001320706"/>
    </source>
</evidence>
<sequence length="378" mass="41399">MVEGRVEVAREAEESDLEVQDQEDLGVGEDVERQGREGRGGHTALSISRRSKVSALLAAATIPRTCETKKATAAKNLMTGGDWGQELAAGQQYLRRYGVALVSVVQWPLAPSSRSGKCCPVPRVHPGPCYAGHAAAVKCMQWNIDNTGLAEKPGGRMLHDTVDSSLGVIARGNRTHPRVCRRHSCYHESPAPQFQRPIDVEMLTYSSLQSKFTAIEETFSTAKRAFVTRHSENAARLSYSSLPSCVHGADSVSVPSSQHHPSEAMPLIYQKTTWPSGPHSKNHVCPQVATSLPSNHYNRHTKLLRMHYTPNTQAAHDRAQMPTRDGPDLHSPRMRVTCAFDNPHLRGGKMHGGSVKCPSDGVERKVLLQIDARTLQAS</sequence>
<reference evidence="1" key="1">
    <citation type="submission" date="2024-02" db="EMBL/GenBank/DDBJ databases">
        <title>Metagenome Assembled Genome of Zalaria obscura JY119.</title>
        <authorList>
            <person name="Vighnesh L."/>
            <person name="Jagadeeshwari U."/>
            <person name="Venkata Ramana C."/>
            <person name="Sasikala C."/>
        </authorList>
    </citation>
    <scope>NUCLEOTIDE SEQUENCE</scope>
    <source>
        <strain evidence="1">JY119</strain>
    </source>
</reference>
<protein>
    <submittedName>
        <fullName evidence="1">Uncharacterized protein</fullName>
    </submittedName>
</protein>
<name>A0ACC3S8B0_9PEZI</name>
<proteinExistence type="predicted"/>
<dbReference type="EMBL" id="JAMKPW020000033">
    <property type="protein sequence ID" value="KAK8201889.1"/>
    <property type="molecule type" value="Genomic_DNA"/>
</dbReference>
<evidence type="ECO:0000313" key="1">
    <source>
        <dbReference type="EMBL" id="KAK8201889.1"/>
    </source>
</evidence>
<organism evidence="1 2">
    <name type="scientific">Zalaria obscura</name>
    <dbReference type="NCBI Taxonomy" id="2024903"/>
    <lineage>
        <taxon>Eukaryota</taxon>
        <taxon>Fungi</taxon>
        <taxon>Dikarya</taxon>
        <taxon>Ascomycota</taxon>
        <taxon>Pezizomycotina</taxon>
        <taxon>Dothideomycetes</taxon>
        <taxon>Dothideomycetidae</taxon>
        <taxon>Dothideales</taxon>
        <taxon>Zalariaceae</taxon>
        <taxon>Zalaria</taxon>
    </lineage>
</organism>
<keyword evidence="2" id="KW-1185">Reference proteome</keyword>
<comment type="caution">
    <text evidence="1">The sequence shown here is derived from an EMBL/GenBank/DDBJ whole genome shotgun (WGS) entry which is preliminary data.</text>
</comment>
<dbReference type="Proteomes" id="UP001320706">
    <property type="component" value="Unassembled WGS sequence"/>
</dbReference>